<dbReference type="InterPro" id="IPR011050">
    <property type="entry name" value="Pectin_lyase_fold/virulence"/>
</dbReference>
<dbReference type="SUPFAM" id="SSF51126">
    <property type="entry name" value="Pectin lyase-like"/>
    <property type="match status" value="2"/>
</dbReference>
<evidence type="ECO:0000259" key="1">
    <source>
        <dbReference type="Pfam" id="PF05048"/>
    </source>
</evidence>
<dbReference type="InterPro" id="IPR012334">
    <property type="entry name" value="Pectin_lyas_fold"/>
</dbReference>
<evidence type="ECO:0000313" key="2">
    <source>
        <dbReference type="EMBL" id="GAG54450.1"/>
    </source>
</evidence>
<protein>
    <recommendedName>
        <fullName evidence="1">Periplasmic copper-binding protein NosD beta helix domain-containing protein</fullName>
    </recommendedName>
</protein>
<reference evidence="2" key="1">
    <citation type="journal article" date="2014" name="Front. Microbiol.">
        <title>High frequency of phylogenetically diverse reductive dehalogenase-homologous genes in deep subseafloor sedimentary metagenomes.</title>
        <authorList>
            <person name="Kawai M."/>
            <person name="Futagami T."/>
            <person name="Toyoda A."/>
            <person name="Takaki Y."/>
            <person name="Nishi S."/>
            <person name="Hori S."/>
            <person name="Arai W."/>
            <person name="Tsubouchi T."/>
            <person name="Morono Y."/>
            <person name="Uchiyama I."/>
            <person name="Ito T."/>
            <person name="Fujiyama A."/>
            <person name="Inagaki F."/>
            <person name="Takami H."/>
        </authorList>
    </citation>
    <scope>NUCLEOTIDE SEQUENCE</scope>
    <source>
        <strain evidence="2">Expedition CK06-06</strain>
    </source>
</reference>
<dbReference type="InterPro" id="IPR006626">
    <property type="entry name" value="PbH1"/>
</dbReference>
<dbReference type="AlphaFoldDB" id="X0YF54"/>
<dbReference type="InterPro" id="IPR022441">
    <property type="entry name" value="Para_beta_helix_rpt-2"/>
</dbReference>
<dbReference type="SMART" id="SM00710">
    <property type="entry name" value="PbH1"/>
    <property type="match status" value="12"/>
</dbReference>
<comment type="caution">
    <text evidence="2">The sequence shown here is derived from an EMBL/GenBank/DDBJ whole genome shotgun (WGS) entry which is preliminary data.</text>
</comment>
<dbReference type="Pfam" id="PF05048">
    <property type="entry name" value="NosD"/>
    <property type="match status" value="2"/>
</dbReference>
<name>X0YF54_9ZZZZ</name>
<accession>X0YF54</accession>
<feature type="non-terminal residue" evidence="2">
    <location>
        <position position="408"/>
    </location>
</feature>
<dbReference type="InterPro" id="IPR007742">
    <property type="entry name" value="NosD_dom"/>
</dbReference>
<organism evidence="2">
    <name type="scientific">marine sediment metagenome</name>
    <dbReference type="NCBI Taxonomy" id="412755"/>
    <lineage>
        <taxon>unclassified sequences</taxon>
        <taxon>metagenomes</taxon>
        <taxon>ecological metagenomes</taxon>
    </lineage>
</organism>
<dbReference type="Gene3D" id="2.160.20.10">
    <property type="entry name" value="Single-stranded right-handed beta-helix, Pectin lyase-like"/>
    <property type="match status" value="2"/>
</dbReference>
<feature type="domain" description="Periplasmic copper-binding protein NosD beta helix" evidence="1">
    <location>
        <begin position="21"/>
        <end position="227"/>
    </location>
</feature>
<gene>
    <name evidence="2" type="ORF">S01H4_19066</name>
</gene>
<proteinExistence type="predicted"/>
<dbReference type="NCBIfam" id="TIGR03804">
    <property type="entry name" value="para_beta_helix"/>
    <property type="match status" value="4"/>
</dbReference>
<dbReference type="EMBL" id="BART01008480">
    <property type="protein sequence ID" value="GAG54450.1"/>
    <property type="molecule type" value="Genomic_DNA"/>
</dbReference>
<feature type="domain" description="Periplasmic copper-binding protein NosD beta helix" evidence="1">
    <location>
        <begin position="313"/>
        <end position="404"/>
    </location>
</feature>
<sequence length="408" mass="44772">AAGTKENPYIIENWIIDGNGIGNCIEIRDSDKHFIIKNCTVYNSGSNNQHAGIKLGSLKFGNLVDNYCFNNEKGIRVGYGLASGEGVENCTIVNNNCSYNRNEGILVVESSNNTINNNFCSNNSIYGISIAGSSNNTIMNNTCLNNSVAGIWIWEYTRPTSSYNNLIMDNILKYNDYGIAISGDVYCYNNLIYQNLFIDNNAQSLDDGSNNYWDNETIGNYWNDYGGYDINDDGLGDSPYSISGSAGSKDYYPIWDDGKNYNPIRINASETGPNAQNWDWAAKGTWCTGSGTWSDPYLIKNLIIDGGGTGTCIDILNSDVYFIIQNCTLYNAGSHPDAGIKLENTNNGILITNNCSFNNAKGIFLLYSNNNTISGNIANKNDFGIRVANGNNNRILGNNVNNNNGFWG</sequence>
<feature type="non-terminal residue" evidence="2">
    <location>
        <position position="1"/>
    </location>
</feature>